<accession>A0ABQ3B8Y6</accession>
<evidence type="ECO:0000313" key="3">
    <source>
        <dbReference type="Proteomes" id="UP000601597"/>
    </source>
</evidence>
<gene>
    <name evidence="2" type="ORF">GCM10007071_34900</name>
</gene>
<dbReference type="InterPro" id="IPR008620">
    <property type="entry name" value="FixH"/>
</dbReference>
<dbReference type="Proteomes" id="UP000601597">
    <property type="component" value="Unassembled WGS sequence"/>
</dbReference>
<dbReference type="RefSeq" id="WP_189578141.1">
    <property type="nucleotide sequence ID" value="NZ_BMXV01000010.1"/>
</dbReference>
<dbReference type="EMBL" id="BMXV01000010">
    <property type="protein sequence ID" value="GGY84699.1"/>
    <property type="molecule type" value="Genomic_DNA"/>
</dbReference>
<evidence type="ECO:0000313" key="2">
    <source>
        <dbReference type="EMBL" id="GGY84699.1"/>
    </source>
</evidence>
<dbReference type="Pfam" id="PF05751">
    <property type="entry name" value="FixH"/>
    <property type="match status" value="1"/>
</dbReference>
<proteinExistence type="predicted"/>
<keyword evidence="3" id="KW-1185">Reference proteome</keyword>
<keyword evidence="1" id="KW-1133">Transmembrane helix</keyword>
<keyword evidence="1" id="KW-0812">Transmembrane</keyword>
<protein>
    <recommendedName>
        <fullName evidence="4">Nitrogen fixation protein FixH</fullName>
    </recommendedName>
</protein>
<evidence type="ECO:0000256" key="1">
    <source>
        <dbReference type="SAM" id="Phobius"/>
    </source>
</evidence>
<keyword evidence="1" id="KW-0472">Membrane</keyword>
<comment type="caution">
    <text evidence="2">The sequence shown here is derived from an EMBL/GenBank/DDBJ whole genome shotgun (WGS) entry which is preliminary data.</text>
</comment>
<reference evidence="3" key="1">
    <citation type="journal article" date="2019" name="Int. J. Syst. Evol. Microbiol.">
        <title>The Global Catalogue of Microorganisms (GCM) 10K type strain sequencing project: providing services to taxonomists for standard genome sequencing and annotation.</title>
        <authorList>
            <consortium name="The Broad Institute Genomics Platform"/>
            <consortium name="The Broad Institute Genome Sequencing Center for Infectious Disease"/>
            <person name="Wu L."/>
            <person name="Ma J."/>
        </authorList>
    </citation>
    <scope>NUCLEOTIDE SEQUENCE [LARGE SCALE GENOMIC DNA]</scope>
    <source>
        <strain evidence="3">KCTC 22280</strain>
    </source>
</reference>
<sequence length="179" mass="19628">MSETVSNYDDEASRPWYRQPWLWFLLLFPGASITYCAVAITLALNTHPSMVVDDYSKEGRGINQSIAREALAAELGLEARIVQNNRNLEVTLDSTGGSAGVAPEYLLLQLFHPTIGGRDRVIQLSAVSPGVYRGQIAGNIDGRWYFDLSGPTKDWRIKGEGRFPADSDIVVRPTNAASG</sequence>
<evidence type="ECO:0008006" key="4">
    <source>
        <dbReference type="Google" id="ProtNLM"/>
    </source>
</evidence>
<feature type="transmembrane region" description="Helical" evidence="1">
    <location>
        <begin position="20"/>
        <end position="44"/>
    </location>
</feature>
<organism evidence="2 3">
    <name type="scientific">Marinobacter zhanjiangensis</name>
    <dbReference type="NCBI Taxonomy" id="578215"/>
    <lineage>
        <taxon>Bacteria</taxon>
        <taxon>Pseudomonadati</taxon>
        <taxon>Pseudomonadota</taxon>
        <taxon>Gammaproteobacteria</taxon>
        <taxon>Pseudomonadales</taxon>
        <taxon>Marinobacteraceae</taxon>
        <taxon>Marinobacter</taxon>
    </lineage>
</organism>
<name>A0ABQ3B8Y6_9GAMM</name>